<feature type="transmembrane region" description="Helical" evidence="1">
    <location>
        <begin position="55"/>
        <end position="77"/>
    </location>
</feature>
<dbReference type="EMBL" id="PDCP01000013">
    <property type="protein sequence ID" value="PEG39770.1"/>
    <property type="molecule type" value="Genomic_DNA"/>
</dbReference>
<keyword evidence="4" id="KW-1185">Reference proteome</keyword>
<evidence type="ECO:0000313" key="2">
    <source>
        <dbReference type="EMBL" id="GFG52518.1"/>
    </source>
</evidence>
<feature type="transmembrane region" description="Helical" evidence="1">
    <location>
        <begin position="12"/>
        <end position="35"/>
    </location>
</feature>
<sequence>MTSDTGTDRKRTVVNWVLALSTIIGAAVVEVYSLMQVMGTAGCTDQTCPPGPGDFLFGLITYGAPVLAIVTIALAFFTARHPRGWVAPAISWTLFIIGFIILAVTFQG</sequence>
<organism evidence="3 4">
    <name type="scientific">Mycolicibacterium agri</name>
    <name type="common">Mycobacterium agri</name>
    <dbReference type="NCBI Taxonomy" id="36811"/>
    <lineage>
        <taxon>Bacteria</taxon>
        <taxon>Bacillati</taxon>
        <taxon>Actinomycetota</taxon>
        <taxon>Actinomycetes</taxon>
        <taxon>Mycobacteriales</taxon>
        <taxon>Mycobacteriaceae</taxon>
        <taxon>Mycolicibacterium</taxon>
    </lineage>
</organism>
<evidence type="ECO:0000313" key="5">
    <source>
        <dbReference type="Proteomes" id="UP000465302"/>
    </source>
</evidence>
<dbReference type="OrthoDB" id="4762660at2"/>
<gene>
    <name evidence="3" type="ORF">CQY20_09465</name>
    <name evidence="2" type="ORF">MAGR_39590</name>
</gene>
<dbReference type="EMBL" id="BLKS01000001">
    <property type="protein sequence ID" value="GFG52518.1"/>
    <property type="molecule type" value="Genomic_DNA"/>
</dbReference>
<dbReference type="AlphaFoldDB" id="A0A2A7N7E1"/>
<comment type="caution">
    <text evidence="3">The sequence shown here is derived from an EMBL/GenBank/DDBJ whole genome shotgun (WGS) entry which is preliminary data.</text>
</comment>
<evidence type="ECO:0000313" key="3">
    <source>
        <dbReference type="EMBL" id="PEG39770.1"/>
    </source>
</evidence>
<reference evidence="2 5" key="2">
    <citation type="journal article" date="2019" name="Emerg. Microbes Infect.">
        <title>Comprehensive subspecies identification of 175 nontuberculous mycobacteria species based on 7547 genomic profiles.</title>
        <authorList>
            <person name="Matsumoto Y."/>
            <person name="Kinjo T."/>
            <person name="Motooka D."/>
            <person name="Nabeya D."/>
            <person name="Jung N."/>
            <person name="Uechi K."/>
            <person name="Horii T."/>
            <person name="Iida T."/>
            <person name="Fujita J."/>
            <person name="Nakamura S."/>
        </authorList>
    </citation>
    <scope>NUCLEOTIDE SEQUENCE [LARGE SCALE GENOMIC DNA]</scope>
    <source>
        <strain evidence="2 5">JCM 6377</strain>
    </source>
</reference>
<reference evidence="2" key="3">
    <citation type="submission" date="2020-02" db="EMBL/GenBank/DDBJ databases">
        <authorList>
            <person name="Matsumoto Y."/>
            <person name="Motooka D."/>
            <person name="Nakamura S."/>
        </authorList>
    </citation>
    <scope>NUCLEOTIDE SEQUENCE</scope>
    <source>
        <strain evidence="2">JCM 6377</strain>
    </source>
</reference>
<keyword evidence="1" id="KW-0472">Membrane</keyword>
<evidence type="ECO:0000256" key="1">
    <source>
        <dbReference type="SAM" id="Phobius"/>
    </source>
</evidence>
<name>A0A2A7N7E1_MYCAG</name>
<dbReference type="Proteomes" id="UP000465302">
    <property type="component" value="Unassembled WGS sequence"/>
</dbReference>
<reference evidence="3 4" key="1">
    <citation type="submission" date="2017-10" db="EMBL/GenBank/DDBJ databases">
        <title>The new phylogeny of genus Mycobacterium.</title>
        <authorList>
            <person name="Tortoli E."/>
            <person name="Trovato A."/>
            <person name="Cirillo D.M."/>
        </authorList>
    </citation>
    <scope>NUCLEOTIDE SEQUENCE [LARGE SCALE GENOMIC DNA]</scope>
    <source>
        <strain evidence="3 4">CCUG37673</strain>
    </source>
</reference>
<feature type="transmembrane region" description="Helical" evidence="1">
    <location>
        <begin position="84"/>
        <end position="106"/>
    </location>
</feature>
<evidence type="ECO:0000313" key="4">
    <source>
        <dbReference type="Proteomes" id="UP000220914"/>
    </source>
</evidence>
<dbReference type="Proteomes" id="UP000220914">
    <property type="component" value="Unassembled WGS sequence"/>
</dbReference>
<accession>A0A2A7N7E1</accession>
<keyword evidence="1" id="KW-0812">Transmembrane</keyword>
<keyword evidence="1" id="KW-1133">Transmembrane helix</keyword>
<protein>
    <submittedName>
        <fullName evidence="3">Uncharacterized protein</fullName>
    </submittedName>
</protein>
<dbReference type="RefSeq" id="WP_097939825.1">
    <property type="nucleotide sequence ID" value="NZ_BLKS01000001.1"/>
</dbReference>
<proteinExistence type="predicted"/>